<name>A0A0B7IW42_9FLAO</name>
<evidence type="ECO:0000313" key="2">
    <source>
        <dbReference type="Proteomes" id="UP000038200"/>
    </source>
</evidence>
<sequence>MWLNAELGISLAST</sequence>
<gene>
    <name evidence="1" type="ORF">CCAND93_810016</name>
</gene>
<reference evidence="1 2" key="1">
    <citation type="submission" date="2015-01" db="EMBL/GenBank/DDBJ databases">
        <authorList>
            <person name="Xiang T."/>
            <person name="Song Y."/>
            <person name="Huang L."/>
            <person name="Wang B."/>
            <person name="Wu P."/>
        </authorList>
    </citation>
    <scope>NUCLEOTIDE SEQUENCE [LARGE SCALE GENOMIC DNA]</scope>
    <source>
        <strain evidence="1 2">CcD93</strain>
    </source>
</reference>
<dbReference type="Proteomes" id="UP000038200">
    <property type="component" value="Unassembled WGS sequence"/>
</dbReference>
<accession>A0A0B7IW42</accession>
<organism evidence="1 2">
    <name type="scientific">Capnocytophaga canis</name>
    <dbReference type="NCBI Taxonomy" id="1848903"/>
    <lineage>
        <taxon>Bacteria</taxon>
        <taxon>Pseudomonadati</taxon>
        <taxon>Bacteroidota</taxon>
        <taxon>Flavobacteriia</taxon>
        <taxon>Flavobacteriales</taxon>
        <taxon>Flavobacteriaceae</taxon>
        <taxon>Capnocytophaga</taxon>
    </lineage>
</organism>
<evidence type="ECO:0000313" key="1">
    <source>
        <dbReference type="EMBL" id="CEN54297.1"/>
    </source>
</evidence>
<proteinExistence type="predicted"/>
<dbReference type="EMBL" id="CDOL01000274">
    <property type="protein sequence ID" value="CEN54297.1"/>
    <property type="molecule type" value="Genomic_DNA"/>
</dbReference>
<protein>
    <submittedName>
        <fullName evidence="1">Uncharacterized protein</fullName>
    </submittedName>
</protein>